<gene>
    <name evidence="1" type="ORF">METZ01_LOCUS354542</name>
</gene>
<dbReference type="AlphaFoldDB" id="A0A382RXN9"/>
<proteinExistence type="predicted"/>
<sequence length="47" mass="5636">MSFRTTEQNMNYLKLIAECDNRSQSYILNKMIDAFRKRGCFTLEQIN</sequence>
<reference evidence="1" key="1">
    <citation type="submission" date="2018-05" db="EMBL/GenBank/DDBJ databases">
        <authorList>
            <person name="Lanie J.A."/>
            <person name="Ng W.-L."/>
            <person name="Kazmierczak K.M."/>
            <person name="Andrzejewski T.M."/>
            <person name="Davidsen T.M."/>
            <person name="Wayne K.J."/>
            <person name="Tettelin H."/>
            <person name="Glass J.I."/>
            <person name="Rusch D."/>
            <person name="Podicherti R."/>
            <person name="Tsui H.-C.T."/>
            <person name="Winkler M.E."/>
        </authorList>
    </citation>
    <scope>NUCLEOTIDE SEQUENCE</scope>
</reference>
<evidence type="ECO:0008006" key="2">
    <source>
        <dbReference type="Google" id="ProtNLM"/>
    </source>
</evidence>
<name>A0A382RXN9_9ZZZZ</name>
<dbReference type="EMBL" id="UINC01124498">
    <property type="protein sequence ID" value="SVD01688.1"/>
    <property type="molecule type" value="Genomic_DNA"/>
</dbReference>
<organism evidence="1">
    <name type="scientific">marine metagenome</name>
    <dbReference type="NCBI Taxonomy" id="408172"/>
    <lineage>
        <taxon>unclassified sequences</taxon>
        <taxon>metagenomes</taxon>
        <taxon>ecological metagenomes</taxon>
    </lineage>
</organism>
<accession>A0A382RXN9</accession>
<protein>
    <recommendedName>
        <fullName evidence="2">Ribbon-helix-helix protein CopG domain-containing protein</fullName>
    </recommendedName>
</protein>
<evidence type="ECO:0000313" key="1">
    <source>
        <dbReference type="EMBL" id="SVD01688.1"/>
    </source>
</evidence>